<accession>A0ABN2SLD2</accession>
<sequence>MSAFGRFLGVGRSRGARIGLPAGLAVFALPLAGIAGTHSGGHQQAAGVEAQTVLQVADPNEVHAAVPSTAPAQPAEAPAQPAPAPASAAAPAPAPAPIPVAPTKPKPAAPTPAPTHTTPPVKHIAAAPVAFTVAAKTVISDVAPLASLHINENYGVRGPWAAGHHTGVDFAAAVGTRVASVGAGTVVRSGWDGAYGIDVLVKMTDGKYVLYGHLSQASVFAGEHVTAGEQIGRSGATGNVTGPHLHFEVRTTPDYGSDVNPIAYLRAHGVAV</sequence>
<protein>
    <recommendedName>
        <fullName evidence="2">M23ase beta-sheet core domain-containing protein</fullName>
    </recommendedName>
</protein>
<evidence type="ECO:0000259" key="2">
    <source>
        <dbReference type="Pfam" id="PF01551"/>
    </source>
</evidence>
<dbReference type="EMBL" id="BAAAQM010000040">
    <property type="protein sequence ID" value="GAA1988523.1"/>
    <property type="molecule type" value="Genomic_DNA"/>
</dbReference>
<dbReference type="PANTHER" id="PTHR21666">
    <property type="entry name" value="PEPTIDASE-RELATED"/>
    <property type="match status" value="1"/>
</dbReference>
<proteinExistence type="predicted"/>
<dbReference type="InterPro" id="IPR011055">
    <property type="entry name" value="Dup_hybrid_motif"/>
</dbReference>
<feature type="region of interest" description="Disordered" evidence="1">
    <location>
        <begin position="62"/>
        <end position="120"/>
    </location>
</feature>
<dbReference type="Pfam" id="PF01551">
    <property type="entry name" value="Peptidase_M23"/>
    <property type="match status" value="1"/>
</dbReference>
<feature type="domain" description="M23ase beta-sheet core" evidence="2">
    <location>
        <begin position="164"/>
        <end position="261"/>
    </location>
</feature>
<dbReference type="SUPFAM" id="SSF51261">
    <property type="entry name" value="Duplicated hybrid motif"/>
    <property type="match status" value="1"/>
</dbReference>
<dbReference type="Proteomes" id="UP001499854">
    <property type="component" value="Unassembled WGS sequence"/>
</dbReference>
<dbReference type="InterPro" id="IPR016047">
    <property type="entry name" value="M23ase_b-sheet_dom"/>
</dbReference>
<comment type="caution">
    <text evidence="3">The sequence shown here is derived from an EMBL/GenBank/DDBJ whole genome shotgun (WGS) entry which is preliminary data.</text>
</comment>
<dbReference type="Gene3D" id="2.70.70.10">
    <property type="entry name" value="Glucose Permease (Domain IIA)"/>
    <property type="match status" value="1"/>
</dbReference>
<dbReference type="RefSeq" id="WP_344660430.1">
    <property type="nucleotide sequence ID" value="NZ_BAAAQM010000040.1"/>
</dbReference>
<dbReference type="CDD" id="cd12797">
    <property type="entry name" value="M23_peptidase"/>
    <property type="match status" value="1"/>
</dbReference>
<reference evidence="3 4" key="1">
    <citation type="journal article" date="2019" name="Int. J. Syst. Evol. Microbiol.">
        <title>The Global Catalogue of Microorganisms (GCM) 10K type strain sequencing project: providing services to taxonomists for standard genome sequencing and annotation.</title>
        <authorList>
            <consortium name="The Broad Institute Genomics Platform"/>
            <consortium name="The Broad Institute Genome Sequencing Center for Infectious Disease"/>
            <person name="Wu L."/>
            <person name="Ma J."/>
        </authorList>
    </citation>
    <scope>NUCLEOTIDE SEQUENCE [LARGE SCALE GENOMIC DNA]</scope>
    <source>
        <strain evidence="3 4">JCM 16013</strain>
    </source>
</reference>
<dbReference type="PANTHER" id="PTHR21666:SF270">
    <property type="entry name" value="MUREIN HYDROLASE ACTIVATOR ENVC"/>
    <property type="match status" value="1"/>
</dbReference>
<evidence type="ECO:0000256" key="1">
    <source>
        <dbReference type="SAM" id="MobiDB-lite"/>
    </source>
</evidence>
<evidence type="ECO:0000313" key="3">
    <source>
        <dbReference type="EMBL" id="GAA1988523.1"/>
    </source>
</evidence>
<name>A0ABN2SLD2_9ACTN</name>
<dbReference type="InterPro" id="IPR050570">
    <property type="entry name" value="Cell_wall_metabolism_enzyme"/>
</dbReference>
<feature type="compositionally biased region" description="Pro residues" evidence="1">
    <location>
        <begin position="92"/>
        <end position="113"/>
    </location>
</feature>
<organism evidence="3 4">
    <name type="scientific">Catenulispora subtropica</name>
    <dbReference type="NCBI Taxonomy" id="450798"/>
    <lineage>
        <taxon>Bacteria</taxon>
        <taxon>Bacillati</taxon>
        <taxon>Actinomycetota</taxon>
        <taxon>Actinomycetes</taxon>
        <taxon>Catenulisporales</taxon>
        <taxon>Catenulisporaceae</taxon>
        <taxon>Catenulispora</taxon>
    </lineage>
</organism>
<gene>
    <name evidence="3" type="ORF">GCM10009838_59220</name>
</gene>
<feature type="compositionally biased region" description="Low complexity" evidence="1">
    <location>
        <begin position="67"/>
        <end position="91"/>
    </location>
</feature>
<evidence type="ECO:0000313" key="4">
    <source>
        <dbReference type="Proteomes" id="UP001499854"/>
    </source>
</evidence>
<keyword evidence="4" id="KW-1185">Reference proteome</keyword>